<comment type="caution">
    <text evidence="1">The sequence shown here is derived from an EMBL/GenBank/DDBJ whole genome shotgun (WGS) entry which is preliminary data.</text>
</comment>
<organism evidence="1 2">
    <name type="scientific">Ramalina farinacea</name>
    <dbReference type="NCBI Taxonomy" id="258253"/>
    <lineage>
        <taxon>Eukaryota</taxon>
        <taxon>Fungi</taxon>
        <taxon>Dikarya</taxon>
        <taxon>Ascomycota</taxon>
        <taxon>Pezizomycotina</taxon>
        <taxon>Lecanoromycetes</taxon>
        <taxon>OSLEUM clade</taxon>
        <taxon>Lecanoromycetidae</taxon>
        <taxon>Lecanorales</taxon>
        <taxon>Lecanorineae</taxon>
        <taxon>Ramalinaceae</taxon>
        <taxon>Ramalina</taxon>
    </lineage>
</organism>
<sequence>MTEEVIDQLISEAPKLKKELSPTLQIEVPDFFDTVFEPCEELGKTIFRVCPEEHKDKALYNEESGWSEWPRAAKEKDVLEWLQHFMDRLGDLAGEHSTRATVSRQFYQGPRTYGEGSPIRRKMDVGFAAGNGQGKNADTNEKTNASGYLLPRRSGMKNIAKYGYHETVRVGEAIDDTLGNVRRGLMKQCGRSSFKQKVFKTSSASASEDLGTAAVAGQIQAPGHIKWADKRIVNVPGRLSIQGYSRVVEATMSQHRR</sequence>
<dbReference type="AlphaFoldDB" id="A0AA43TY35"/>
<evidence type="ECO:0000313" key="2">
    <source>
        <dbReference type="Proteomes" id="UP001161017"/>
    </source>
</evidence>
<dbReference type="Proteomes" id="UP001161017">
    <property type="component" value="Unassembled WGS sequence"/>
</dbReference>
<gene>
    <name evidence="1" type="ORF">OHK93_003316</name>
</gene>
<keyword evidence="2" id="KW-1185">Reference proteome</keyword>
<name>A0AA43TY35_9LECA</name>
<dbReference type="EMBL" id="JAPUFD010000017">
    <property type="protein sequence ID" value="MDI1492104.1"/>
    <property type="molecule type" value="Genomic_DNA"/>
</dbReference>
<evidence type="ECO:0000313" key="1">
    <source>
        <dbReference type="EMBL" id="MDI1492104.1"/>
    </source>
</evidence>
<proteinExistence type="predicted"/>
<accession>A0AA43TY35</accession>
<protein>
    <submittedName>
        <fullName evidence="1">Uncharacterized protein</fullName>
    </submittedName>
</protein>
<reference evidence="1" key="1">
    <citation type="journal article" date="2023" name="Genome Biol. Evol.">
        <title>First Whole Genome Sequence and Flow Cytometry Genome Size Data for the Lichen-Forming Fungus Ramalina farinacea (Ascomycota).</title>
        <authorList>
            <person name="Llewellyn T."/>
            <person name="Mian S."/>
            <person name="Hill R."/>
            <person name="Leitch I.J."/>
            <person name="Gaya E."/>
        </authorList>
    </citation>
    <scope>NUCLEOTIDE SEQUENCE</scope>
    <source>
        <strain evidence="1">LIQ254RAFAR</strain>
    </source>
</reference>